<evidence type="ECO:0000313" key="3">
    <source>
        <dbReference type="Proteomes" id="UP001163046"/>
    </source>
</evidence>
<feature type="compositionally biased region" description="Acidic residues" evidence="1">
    <location>
        <begin position="219"/>
        <end position="252"/>
    </location>
</feature>
<feature type="compositionally biased region" description="Acidic residues" evidence="1">
    <location>
        <begin position="265"/>
        <end position="282"/>
    </location>
</feature>
<evidence type="ECO:0000313" key="2">
    <source>
        <dbReference type="EMBL" id="KAJ7371463.1"/>
    </source>
</evidence>
<gene>
    <name evidence="2" type="ORF">OS493_025362</name>
</gene>
<dbReference type="EMBL" id="MU826846">
    <property type="protein sequence ID" value="KAJ7371463.1"/>
    <property type="molecule type" value="Genomic_DNA"/>
</dbReference>
<reference evidence="2" key="1">
    <citation type="submission" date="2023-01" db="EMBL/GenBank/DDBJ databases">
        <title>Genome assembly of the deep-sea coral Lophelia pertusa.</title>
        <authorList>
            <person name="Herrera S."/>
            <person name="Cordes E."/>
        </authorList>
    </citation>
    <scope>NUCLEOTIDE SEQUENCE</scope>
    <source>
        <strain evidence="2">USNM1676648</strain>
        <tissue evidence="2">Polyp</tissue>
    </source>
</reference>
<accession>A0A9W9YXQ4</accession>
<comment type="caution">
    <text evidence="2">The sequence shown here is derived from an EMBL/GenBank/DDBJ whole genome shotgun (WGS) entry which is preliminary data.</text>
</comment>
<sequence length="282" mass="32017">METGPRWPPDSSLYLSYIRELQDQRQRDLLLSMHGKCSERWFLLQLMKKYADGQAIAKKLCAQITKTTNAVKQLVKEYERQETHLAGCKYPAKIIIEEALDISSLLWRVLESDADLPSSVPYCIKRQLIDLNHLHKRCTEEVLLIKEEMDRVTNYYEGKLNRLNNWTNELAVSTESVDSRGLLSIALTKFDELTIFTRHLQGLFSAHGLNKEAGILEDVGDINGDDEDDGDDDNDDDDDDNDIAQELEEADVLADLRSVLNVEYGSDDESDSGNSDSDAENN</sequence>
<organism evidence="2 3">
    <name type="scientific">Desmophyllum pertusum</name>
    <dbReference type="NCBI Taxonomy" id="174260"/>
    <lineage>
        <taxon>Eukaryota</taxon>
        <taxon>Metazoa</taxon>
        <taxon>Cnidaria</taxon>
        <taxon>Anthozoa</taxon>
        <taxon>Hexacorallia</taxon>
        <taxon>Scleractinia</taxon>
        <taxon>Caryophylliina</taxon>
        <taxon>Caryophylliidae</taxon>
        <taxon>Desmophyllum</taxon>
    </lineage>
</organism>
<protein>
    <submittedName>
        <fullName evidence="2">Uncharacterized protein</fullName>
    </submittedName>
</protein>
<name>A0A9W9YXQ4_9CNID</name>
<dbReference type="Proteomes" id="UP001163046">
    <property type="component" value="Unassembled WGS sequence"/>
</dbReference>
<evidence type="ECO:0000256" key="1">
    <source>
        <dbReference type="SAM" id="MobiDB-lite"/>
    </source>
</evidence>
<dbReference type="AlphaFoldDB" id="A0A9W9YXQ4"/>
<keyword evidence="3" id="KW-1185">Reference proteome</keyword>
<feature type="region of interest" description="Disordered" evidence="1">
    <location>
        <begin position="219"/>
        <end position="282"/>
    </location>
</feature>
<proteinExistence type="predicted"/>
<dbReference type="OrthoDB" id="5986555at2759"/>